<dbReference type="InterPro" id="IPR027417">
    <property type="entry name" value="P-loop_NTPase"/>
</dbReference>
<dbReference type="SUPFAM" id="SSF52540">
    <property type="entry name" value="P-loop containing nucleoside triphosphate hydrolases"/>
    <property type="match status" value="1"/>
</dbReference>
<comment type="catalytic activity">
    <reaction evidence="8">
        <text>2 cob(II)yrinate a,c diamide + reduced [electron-transfer flavoprotein] + 2 ATP = 2 adenosylcob(III)yrinate a,c-diamide + 2 triphosphate + oxidized [electron-transfer flavoprotein] + 3 H(+)</text>
        <dbReference type="Rhea" id="RHEA:11528"/>
        <dbReference type="Rhea" id="RHEA-COMP:10685"/>
        <dbReference type="Rhea" id="RHEA-COMP:10686"/>
        <dbReference type="ChEBI" id="CHEBI:15378"/>
        <dbReference type="ChEBI" id="CHEBI:18036"/>
        <dbReference type="ChEBI" id="CHEBI:30616"/>
        <dbReference type="ChEBI" id="CHEBI:57692"/>
        <dbReference type="ChEBI" id="CHEBI:58307"/>
        <dbReference type="ChEBI" id="CHEBI:58503"/>
        <dbReference type="ChEBI" id="CHEBI:58537"/>
        <dbReference type="EC" id="2.5.1.17"/>
    </reaction>
</comment>
<evidence type="ECO:0000256" key="3">
    <source>
        <dbReference type="ARBA" id="ARBA00012454"/>
    </source>
</evidence>
<evidence type="ECO:0000313" key="11">
    <source>
        <dbReference type="Proteomes" id="UP000230052"/>
    </source>
</evidence>
<evidence type="ECO:0000256" key="8">
    <source>
        <dbReference type="ARBA" id="ARBA00048555"/>
    </source>
</evidence>
<comment type="function">
    <text evidence="4">Required for both de novo synthesis of the corrin ring for the assimilation of exogenous corrinoids. Participates in the adenosylation of a variety of incomplete and complete corrinoids.</text>
</comment>
<dbReference type="PIRSF" id="PIRSF015617">
    <property type="entry name" value="Adensltrnsf_CobA"/>
    <property type="match status" value="1"/>
</dbReference>
<dbReference type="GO" id="GO:0008817">
    <property type="term" value="F:corrinoid adenosyltransferase activity"/>
    <property type="evidence" value="ECO:0007669"/>
    <property type="project" value="UniProtKB-EC"/>
</dbReference>
<comment type="similarity">
    <text evidence="2">Belongs to the Cob(I)alamin adenosyltransferase family.</text>
</comment>
<dbReference type="Pfam" id="PF02572">
    <property type="entry name" value="CobA_CobO_BtuR"/>
    <property type="match status" value="1"/>
</dbReference>
<accession>A0A2J0KV45</accession>
<comment type="catalytic activity">
    <reaction evidence="9">
        <text>2 cob(II)alamin + reduced [electron-transfer flavoprotein] + 2 ATP = 2 adenosylcob(III)alamin + 2 triphosphate + oxidized [electron-transfer flavoprotein] + 3 H(+)</text>
        <dbReference type="Rhea" id="RHEA:28671"/>
        <dbReference type="Rhea" id="RHEA-COMP:10685"/>
        <dbReference type="Rhea" id="RHEA-COMP:10686"/>
        <dbReference type="ChEBI" id="CHEBI:15378"/>
        <dbReference type="ChEBI" id="CHEBI:16304"/>
        <dbReference type="ChEBI" id="CHEBI:18036"/>
        <dbReference type="ChEBI" id="CHEBI:18408"/>
        <dbReference type="ChEBI" id="CHEBI:30616"/>
        <dbReference type="ChEBI" id="CHEBI:57692"/>
        <dbReference type="ChEBI" id="CHEBI:58307"/>
        <dbReference type="EC" id="2.5.1.17"/>
    </reaction>
</comment>
<dbReference type="AlphaFoldDB" id="A0A2J0KV45"/>
<evidence type="ECO:0000256" key="1">
    <source>
        <dbReference type="ARBA" id="ARBA00005121"/>
    </source>
</evidence>
<evidence type="ECO:0000256" key="2">
    <source>
        <dbReference type="ARBA" id="ARBA00007487"/>
    </source>
</evidence>
<evidence type="ECO:0000256" key="5">
    <source>
        <dbReference type="ARBA" id="ARBA00031529"/>
    </source>
</evidence>
<evidence type="ECO:0000256" key="7">
    <source>
        <dbReference type="ARBA" id="ARBA00033354"/>
    </source>
</evidence>
<dbReference type="Gene3D" id="3.40.50.300">
    <property type="entry name" value="P-loop containing nucleotide triphosphate hydrolases"/>
    <property type="match status" value="1"/>
</dbReference>
<comment type="pathway">
    <text evidence="1">Cofactor biosynthesis; adenosylcobalamin biosynthesis; adenosylcobalamin from cob(II)yrinate a,c-diamide: step 2/7.</text>
</comment>
<dbReference type="PANTHER" id="PTHR46638:SF1">
    <property type="entry name" value="CORRINOID ADENOSYLTRANSFERASE"/>
    <property type="match status" value="1"/>
</dbReference>
<keyword evidence="10" id="KW-0808">Transferase</keyword>
<evidence type="ECO:0000256" key="4">
    <source>
        <dbReference type="ARBA" id="ARBA00024929"/>
    </source>
</evidence>
<evidence type="ECO:0000256" key="9">
    <source>
        <dbReference type="ARBA" id="ARBA00048692"/>
    </source>
</evidence>
<dbReference type="EC" id="2.5.1.17" evidence="3"/>
<protein>
    <recommendedName>
        <fullName evidence="3">corrinoid adenosyltransferase</fullName>
        <ecNumber evidence="3">2.5.1.17</ecNumber>
    </recommendedName>
    <alternativeName>
        <fullName evidence="5">Cob(II)alamin adenosyltransferase</fullName>
    </alternativeName>
    <alternativeName>
        <fullName evidence="7">Cob(II)yrinic acid a,c-diamide adenosyltransferase</fullName>
    </alternativeName>
    <alternativeName>
        <fullName evidence="6">Cobinamide/cobalamin adenosyltransferase</fullName>
    </alternativeName>
</protein>
<proteinExistence type="inferred from homology"/>
<dbReference type="GO" id="GO:0009236">
    <property type="term" value="P:cobalamin biosynthetic process"/>
    <property type="evidence" value="ECO:0007669"/>
    <property type="project" value="InterPro"/>
</dbReference>
<evidence type="ECO:0000313" key="10">
    <source>
        <dbReference type="EMBL" id="PIU42361.1"/>
    </source>
</evidence>
<gene>
    <name evidence="10" type="ORF">COS99_00435</name>
</gene>
<evidence type="ECO:0000256" key="6">
    <source>
        <dbReference type="ARBA" id="ARBA00033334"/>
    </source>
</evidence>
<sequence>MKIFKEGLVHIYTGNGKGKTTAAVGLALRAIGAGLSVCLIQFLKGYTEHNEIKVLKKINKKCKVIRFKQTHPIFCLRNKTEGSEKILKKRVFKDFLKAKKEVFSKNYDLVIMDEIINIVSQRFLSESELIELIDTKPKYLELVLTGRGASKNLIKKADYVTDMRIIRHPFYAGKKSRRGIEY</sequence>
<reference evidence="10 11" key="1">
    <citation type="submission" date="2017-09" db="EMBL/GenBank/DDBJ databases">
        <title>Depth-based differentiation of microbial function through sediment-hosted aquifers and enrichment of novel symbionts in the deep terrestrial subsurface.</title>
        <authorList>
            <person name="Probst A.J."/>
            <person name="Ladd B."/>
            <person name="Jarett J.K."/>
            <person name="Geller-Mcgrath D.E."/>
            <person name="Sieber C.M."/>
            <person name="Emerson J.B."/>
            <person name="Anantharaman K."/>
            <person name="Thomas B.C."/>
            <person name="Malmstrom R."/>
            <person name="Stieglmeier M."/>
            <person name="Klingl A."/>
            <person name="Woyke T."/>
            <person name="Ryan C.M."/>
            <person name="Banfield J.F."/>
        </authorList>
    </citation>
    <scope>NUCLEOTIDE SEQUENCE [LARGE SCALE GENOMIC DNA]</scope>
    <source>
        <strain evidence="10">CG07_land_8_20_14_0_80_42_15</strain>
    </source>
</reference>
<name>A0A2J0KV45_9BACT</name>
<comment type="caution">
    <text evidence="10">The sequence shown here is derived from an EMBL/GenBank/DDBJ whole genome shotgun (WGS) entry which is preliminary data.</text>
</comment>
<dbReference type="InterPro" id="IPR003724">
    <property type="entry name" value="CblAdoTrfase_CobA"/>
</dbReference>
<dbReference type="EMBL" id="PEWV01000008">
    <property type="protein sequence ID" value="PIU42361.1"/>
    <property type="molecule type" value="Genomic_DNA"/>
</dbReference>
<dbReference type="GO" id="GO:0005524">
    <property type="term" value="F:ATP binding"/>
    <property type="evidence" value="ECO:0007669"/>
    <property type="project" value="InterPro"/>
</dbReference>
<dbReference type="Proteomes" id="UP000230052">
    <property type="component" value="Unassembled WGS sequence"/>
</dbReference>
<dbReference type="PANTHER" id="PTHR46638">
    <property type="entry name" value="CORRINOID ADENOSYLTRANSFERASE"/>
    <property type="match status" value="1"/>
</dbReference>
<organism evidence="10 11">
    <name type="scientific">Candidatus Aquitaenariimonas noxiae</name>
    <dbReference type="NCBI Taxonomy" id="1974741"/>
    <lineage>
        <taxon>Bacteria</taxon>
        <taxon>Pseudomonadati</taxon>
        <taxon>Candidatus Omnitrophota</taxon>
        <taxon>Candidatus Aquitaenariimonas</taxon>
    </lineage>
</organism>